<name>A0A5M6D8Z2_9BACT</name>
<dbReference type="Proteomes" id="UP000324479">
    <property type="component" value="Unassembled WGS sequence"/>
</dbReference>
<accession>A0A5M6D8Z2</accession>
<sequence length="316" mass="35312">MRHILLTPLRLAVGWGISPRILGIIAITMLVLLRISIGWHFHSEGTSKYQQGDWDAAPFFANAKGPFADQYHALVWDHDGAVRRDPEYTKWWLGQYRDRAAEYYSFGEREKKQAAAALEKLITNLNLLLQDYANDLEEYDLGRKRLETLKEDDARTGVESLAGQIETVQKENQAKIRPLLAEIDQLWSGYEGTINSLAAPNQRAASPPFRLRRPRSAMIDTSVMNRIVPYFDMTIGWCLILGLFTPVAALAAAGFLGSVFLGQFPPGTGPTSSYYQLIECMACLVLASTGAGRFAGLDFFLHLLVRKSEADRADAI</sequence>
<organism evidence="2 3">
    <name type="scientific">Roseiconus nitratireducens</name>
    <dbReference type="NCBI Taxonomy" id="2605748"/>
    <lineage>
        <taxon>Bacteria</taxon>
        <taxon>Pseudomonadati</taxon>
        <taxon>Planctomycetota</taxon>
        <taxon>Planctomycetia</taxon>
        <taxon>Pirellulales</taxon>
        <taxon>Pirellulaceae</taxon>
        <taxon>Roseiconus</taxon>
    </lineage>
</organism>
<evidence type="ECO:0000313" key="2">
    <source>
        <dbReference type="EMBL" id="KAA5543096.1"/>
    </source>
</evidence>
<keyword evidence="3" id="KW-1185">Reference proteome</keyword>
<comment type="caution">
    <text evidence="2">The sequence shown here is derived from an EMBL/GenBank/DDBJ whole genome shotgun (WGS) entry which is preliminary data.</text>
</comment>
<dbReference type="EMBL" id="VWOX01000006">
    <property type="protein sequence ID" value="KAA5543096.1"/>
    <property type="molecule type" value="Genomic_DNA"/>
</dbReference>
<evidence type="ECO:0000313" key="3">
    <source>
        <dbReference type="Proteomes" id="UP000324479"/>
    </source>
</evidence>
<feature type="transmembrane region" description="Helical" evidence="1">
    <location>
        <begin position="273"/>
        <end position="296"/>
    </location>
</feature>
<proteinExistence type="predicted"/>
<dbReference type="AlphaFoldDB" id="A0A5M6D8Z2"/>
<keyword evidence="1" id="KW-1133">Transmembrane helix</keyword>
<keyword evidence="1" id="KW-0472">Membrane</keyword>
<keyword evidence="1" id="KW-0812">Transmembrane</keyword>
<gene>
    <name evidence="2" type="ORF">FYK55_12470</name>
</gene>
<protein>
    <submittedName>
        <fullName evidence="2">DoxX family protein</fullName>
    </submittedName>
</protein>
<reference evidence="2 3" key="1">
    <citation type="submission" date="2019-08" db="EMBL/GenBank/DDBJ databases">
        <authorList>
            <person name="Dhanesh K."/>
            <person name="Kumar G."/>
            <person name="Sasikala C."/>
            <person name="Venkata Ramana C."/>
        </authorList>
    </citation>
    <scope>NUCLEOTIDE SEQUENCE [LARGE SCALE GENOMIC DNA]</scope>
    <source>
        <strain evidence="2 3">JC645</strain>
    </source>
</reference>
<evidence type="ECO:0000256" key="1">
    <source>
        <dbReference type="SAM" id="Phobius"/>
    </source>
</evidence>
<feature type="transmembrane region" description="Helical" evidence="1">
    <location>
        <begin position="234"/>
        <end position="261"/>
    </location>
</feature>
<feature type="transmembrane region" description="Helical" evidence="1">
    <location>
        <begin position="12"/>
        <end position="33"/>
    </location>
</feature>